<dbReference type="OrthoDB" id="437960at2759"/>
<dbReference type="HOGENOM" id="CLU_2965737_0_0_1"/>
<reference evidence="5" key="2">
    <citation type="submission" date="2012-11" db="EMBL/GenBank/DDBJ databases">
        <authorList>
            <person name="Kuo A."/>
            <person name="Curtis B.A."/>
            <person name="Tanifuji G."/>
            <person name="Burki F."/>
            <person name="Gruber A."/>
            <person name="Irimia M."/>
            <person name="Maruyama S."/>
            <person name="Arias M.C."/>
            <person name="Ball S.G."/>
            <person name="Gile G.H."/>
            <person name="Hirakawa Y."/>
            <person name="Hopkins J.F."/>
            <person name="Rensing S.A."/>
            <person name="Schmutz J."/>
            <person name="Symeonidi A."/>
            <person name="Elias M."/>
            <person name="Eveleigh R.J."/>
            <person name="Herman E.K."/>
            <person name="Klute M.J."/>
            <person name="Nakayama T."/>
            <person name="Obornik M."/>
            <person name="Reyes-Prieto A."/>
            <person name="Armbrust E.V."/>
            <person name="Aves S.J."/>
            <person name="Beiko R.G."/>
            <person name="Coutinho P."/>
            <person name="Dacks J.B."/>
            <person name="Durnford D.G."/>
            <person name="Fast N.M."/>
            <person name="Green B.R."/>
            <person name="Grisdale C."/>
            <person name="Hempe F."/>
            <person name="Henrissat B."/>
            <person name="Hoppner M.P."/>
            <person name="Ishida K.-I."/>
            <person name="Kim E."/>
            <person name="Koreny L."/>
            <person name="Kroth P.G."/>
            <person name="Liu Y."/>
            <person name="Malik S.-B."/>
            <person name="Maier U.G."/>
            <person name="McRose D."/>
            <person name="Mock T."/>
            <person name="Neilson J.A."/>
            <person name="Onodera N.T."/>
            <person name="Poole A.M."/>
            <person name="Pritham E.J."/>
            <person name="Richards T.A."/>
            <person name="Rocap G."/>
            <person name="Roy S.W."/>
            <person name="Sarai C."/>
            <person name="Schaack S."/>
            <person name="Shirato S."/>
            <person name="Slamovits C.H."/>
            <person name="Spencer D.F."/>
            <person name="Suzuki S."/>
            <person name="Worden A.Z."/>
            <person name="Zauner S."/>
            <person name="Barry K."/>
            <person name="Bell C."/>
            <person name="Bharti A.K."/>
            <person name="Crow J.A."/>
            <person name="Grimwood J."/>
            <person name="Kramer R."/>
            <person name="Lindquist E."/>
            <person name="Lucas S."/>
            <person name="Salamov A."/>
            <person name="McFadden G.I."/>
            <person name="Lane C.E."/>
            <person name="Keeling P.J."/>
            <person name="Gray M.W."/>
            <person name="Grigoriev I.V."/>
            <person name="Archibald J.M."/>
        </authorList>
    </citation>
    <scope>NUCLEOTIDE SEQUENCE</scope>
    <source>
        <strain evidence="5">CCMP2712</strain>
    </source>
</reference>
<proteinExistence type="predicted"/>
<protein>
    <recommendedName>
        <fullName evidence="6">MORN repeat-containing protein 5</fullName>
    </recommendedName>
</protein>
<evidence type="ECO:0008006" key="6">
    <source>
        <dbReference type="Google" id="ProtNLM"/>
    </source>
</evidence>
<evidence type="ECO:0000256" key="1">
    <source>
        <dbReference type="ARBA" id="ARBA00022737"/>
    </source>
</evidence>
<dbReference type="KEGG" id="gtt:GUITHDRAFT_156529"/>
<keyword evidence="1" id="KW-0677">Repeat</keyword>
<evidence type="ECO:0000313" key="5">
    <source>
        <dbReference type="Proteomes" id="UP000011087"/>
    </source>
</evidence>
<evidence type="ECO:0000313" key="3">
    <source>
        <dbReference type="EMBL" id="EKX31618.1"/>
    </source>
</evidence>
<dbReference type="RefSeq" id="XP_005818598.1">
    <property type="nucleotide sequence ID" value="XM_005818541.1"/>
</dbReference>
<feature type="region of interest" description="Disordered" evidence="2">
    <location>
        <begin position="1"/>
        <end position="37"/>
    </location>
</feature>
<dbReference type="PANTHER" id="PTHR43215">
    <property type="entry name" value="RADIAL SPOKE HEAD 1 HOMOLOG"/>
    <property type="match status" value="1"/>
</dbReference>
<dbReference type="FunFam" id="2.20.110.10:FF:000002">
    <property type="entry name" value="Phosphatidylinositol 4-phosphate 5-kinase 8"/>
    <property type="match status" value="1"/>
</dbReference>
<dbReference type="PANTHER" id="PTHR43215:SF14">
    <property type="entry name" value="RADIAL SPOKE HEAD 1 HOMOLOG"/>
    <property type="match status" value="1"/>
</dbReference>
<evidence type="ECO:0000256" key="2">
    <source>
        <dbReference type="SAM" id="MobiDB-lite"/>
    </source>
</evidence>
<dbReference type="SMART" id="SM00698">
    <property type="entry name" value="MORN"/>
    <property type="match status" value="2"/>
</dbReference>
<organism evidence="3">
    <name type="scientific">Guillardia theta (strain CCMP2712)</name>
    <name type="common">Cryptophyte</name>
    <dbReference type="NCBI Taxonomy" id="905079"/>
    <lineage>
        <taxon>Eukaryota</taxon>
        <taxon>Cryptophyceae</taxon>
        <taxon>Pyrenomonadales</taxon>
        <taxon>Geminigeraceae</taxon>
        <taxon>Guillardia</taxon>
    </lineage>
</organism>
<dbReference type="GO" id="GO:0005829">
    <property type="term" value="C:cytosol"/>
    <property type="evidence" value="ECO:0007669"/>
    <property type="project" value="TreeGrafter"/>
</dbReference>
<dbReference type="AlphaFoldDB" id="L1I5T0"/>
<evidence type="ECO:0000313" key="4">
    <source>
        <dbReference type="EnsemblProtists" id="EKX31618"/>
    </source>
</evidence>
<dbReference type="EMBL" id="JH993256">
    <property type="protein sequence ID" value="EKX31618.1"/>
    <property type="molecule type" value="Genomic_DNA"/>
</dbReference>
<dbReference type="SUPFAM" id="SSF82185">
    <property type="entry name" value="Histone H3 K4-specific methyltransferase SET7/9 N-terminal domain"/>
    <property type="match status" value="1"/>
</dbReference>
<dbReference type="EnsemblProtists" id="EKX31618">
    <property type="protein sequence ID" value="EKX31618"/>
    <property type="gene ID" value="GUITHDRAFT_156529"/>
</dbReference>
<dbReference type="Proteomes" id="UP000011087">
    <property type="component" value="Unassembled WGS sequence"/>
</dbReference>
<accession>L1I5T0</accession>
<keyword evidence="5" id="KW-1185">Reference proteome</keyword>
<name>L1I5T0_GUITC</name>
<reference evidence="3 5" key="1">
    <citation type="journal article" date="2012" name="Nature">
        <title>Algal genomes reveal evolutionary mosaicism and the fate of nucleomorphs.</title>
        <authorList>
            <consortium name="DOE Joint Genome Institute"/>
            <person name="Curtis B.A."/>
            <person name="Tanifuji G."/>
            <person name="Burki F."/>
            <person name="Gruber A."/>
            <person name="Irimia M."/>
            <person name="Maruyama S."/>
            <person name="Arias M.C."/>
            <person name="Ball S.G."/>
            <person name="Gile G.H."/>
            <person name="Hirakawa Y."/>
            <person name="Hopkins J.F."/>
            <person name="Kuo A."/>
            <person name="Rensing S.A."/>
            <person name="Schmutz J."/>
            <person name="Symeonidi A."/>
            <person name="Elias M."/>
            <person name="Eveleigh R.J."/>
            <person name="Herman E.K."/>
            <person name="Klute M.J."/>
            <person name="Nakayama T."/>
            <person name="Obornik M."/>
            <person name="Reyes-Prieto A."/>
            <person name="Armbrust E.V."/>
            <person name="Aves S.J."/>
            <person name="Beiko R.G."/>
            <person name="Coutinho P."/>
            <person name="Dacks J.B."/>
            <person name="Durnford D.G."/>
            <person name="Fast N.M."/>
            <person name="Green B.R."/>
            <person name="Grisdale C.J."/>
            <person name="Hempel F."/>
            <person name="Henrissat B."/>
            <person name="Hoppner M.P."/>
            <person name="Ishida K."/>
            <person name="Kim E."/>
            <person name="Koreny L."/>
            <person name="Kroth P.G."/>
            <person name="Liu Y."/>
            <person name="Malik S.B."/>
            <person name="Maier U.G."/>
            <person name="McRose D."/>
            <person name="Mock T."/>
            <person name="Neilson J.A."/>
            <person name="Onodera N.T."/>
            <person name="Poole A.M."/>
            <person name="Pritham E.J."/>
            <person name="Richards T.A."/>
            <person name="Rocap G."/>
            <person name="Roy S.W."/>
            <person name="Sarai C."/>
            <person name="Schaack S."/>
            <person name="Shirato S."/>
            <person name="Slamovits C.H."/>
            <person name="Spencer D.F."/>
            <person name="Suzuki S."/>
            <person name="Worden A.Z."/>
            <person name="Zauner S."/>
            <person name="Barry K."/>
            <person name="Bell C."/>
            <person name="Bharti A.K."/>
            <person name="Crow J.A."/>
            <person name="Grimwood J."/>
            <person name="Kramer R."/>
            <person name="Lindquist E."/>
            <person name="Lucas S."/>
            <person name="Salamov A."/>
            <person name="McFadden G.I."/>
            <person name="Lane C.E."/>
            <person name="Keeling P.J."/>
            <person name="Gray M.W."/>
            <person name="Grigoriev I.V."/>
            <person name="Archibald J.M."/>
        </authorList>
    </citation>
    <scope>NUCLEOTIDE SEQUENCE</scope>
    <source>
        <strain evidence="3 5">CCMP2712</strain>
    </source>
</reference>
<dbReference type="InterPro" id="IPR003409">
    <property type="entry name" value="MORN"/>
</dbReference>
<sequence length="59" mass="6369">MGDVRSGRPHGHGSETYPDGSSYEGQFHTGHRDGHGAYYFPDGSVLEGQWKDGVSADSE</sequence>
<dbReference type="GeneID" id="17288343"/>
<gene>
    <name evidence="3" type="ORF">GUITHDRAFT_156529</name>
</gene>
<reference evidence="4" key="3">
    <citation type="submission" date="2015-06" db="UniProtKB">
        <authorList>
            <consortium name="EnsemblProtists"/>
        </authorList>
    </citation>
    <scope>IDENTIFICATION</scope>
</reference>
<dbReference type="Pfam" id="PF02493">
    <property type="entry name" value="MORN"/>
    <property type="match status" value="3"/>
</dbReference>
<dbReference type="PaxDb" id="55529-EKX31618"/>
<dbReference type="Gene3D" id="2.20.110.10">
    <property type="entry name" value="Histone H3 K4-specific methyltransferase SET7/9 N-terminal domain"/>
    <property type="match status" value="1"/>
</dbReference>